<feature type="binding site" evidence="15 16">
    <location>
        <begin position="132"/>
        <end position="137"/>
    </location>
    <ligand>
        <name>S-adenosyl-L-methionine</name>
        <dbReference type="ChEBI" id="CHEBI:59789"/>
    </ligand>
</feature>
<keyword evidence="10 15" id="KW-0949">S-adenosyl-L-methionine</keyword>
<evidence type="ECO:0000256" key="6">
    <source>
        <dbReference type="ARBA" id="ARBA00014679"/>
    </source>
</evidence>
<evidence type="ECO:0000256" key="11">
    <source>
        <dbReference type="ARBA" id="ARBA00022694"/>
    </source>
</evidence>
<dbReference type="PANTHER" id="PTHR46417:SF1">
    <property type="entry name" value="TRNA (GUANINE-N(1)-)-METHYLTRANSFERASE"/>
    <property type="match status" value="1"/>
</dbReference>
<keyword evidence="7 15" id="KW-0963">Cytoplasm</keyword>
<comment type="catalytic activity">
    <reaction evidence="14 15 17">
        <text>guanosine(37) in tRNA + S-adenosyl-L-methionine = N(1)-methylguanosine(37) in tRNA + S-adenosyl-L-homocysteine + H(+)</text>
        <dbReference type="Rhea" id="RHEA:36899"/>
        <dbReference type="Rhea" id="RHEA-COMP:10145"/>
        <dbReference type="Rhea" id="RHEA-COMP:10147"/>
        <dbReference type="ChEBI" id="CHEBI:15378"/>
        <dbReference type="ChEBI" id="CHEBI:57856"/>
        <dbReference type="ChEBI" id="CHEBI:59789"/>
        <dbReference type="ChEBI" id="CHEBI:73542"/>
        <dbReference type="ChEBI" id="CHEBI:74269"/>
        <dbReference type="EC" id="2.1.1.228"/>
    </reaction>
</comment>
<dbReference type="Pfam" id="PF01746">
    <property type="entry name" value="tRNA_m1G_MT"/>
    <property type="match status" value="1"/>
</dbReference>
<dbReference type="PIRSF" id="PIRSF000386">
    <property type="entry name" value="tRNA_mtase"/>
    <property type="match status" value="1"/>
</dbReference>
<name>A0A7U3YNB1_DESPD</name>
<evidence type="ECO:0000256" key="14">
    <source>
        <dbReference type="ARBA" id="ARBA00047783"/>
    </source>
</evidence>
<dbReference type="Proteomes" id="UP000006365">
    <property type="component" value="Chromosome"/>
</dbReference>
<dbReference type="HAMAP" id="MF_00605">
    <property type="entry name" value="TrmD"/>
    <property type="match status" value="1"/>
</dbReference>
<reference evidence="19 20" key="1">
    <citation type="journal article" date="2011" name="Stand. Genomic Sci.">
        <title>Complete genome sequence of Desulfobulbus propionicus type strain (1pr3).</title>
        <authorList>
            <person name="Pagani I."/>
            <person name="Lapidus A."/>
            <person name="Nolan M."/>
            <person name="Lucas S."/>
            <person name="Hammon N."/>
            <person name="Deshpande S."/>
            <person name="Cheng J.F."/>
            <person name="Chertkov O."/>
            <person name="Davenport K."/>
            <person name="Tapia R."/>
            <person name="Han C."/>
            <person name="Goodwin L."/>
            <person name="Pitluck S."/>
            <person name="Liolios K."/>
            <person name="Mavromatis K."/>
            <person name="Ivanova N."/>
            <person name="Mikhailova N."/>
            <person name="Pati A."/>
            <person name="Chen A."/>
            <person name="Palaniappan K."/>
            <person name="Land M."/>
            <person name="Hauser L."/>
            <person name="Chang Y.J."/>
            <person name="Jeffries C.D."/>
            <person name="Detter J.C."/>
            <person name="Brambilla E."/>
            <person name="Kannan K.P."/>
            <person name="Djao O.D."/>
            <person name="Rohde M."/>
            <person name="Pukall R."/>
            <person name="Spring S."/>
            <person name="Goker M."/>
            <person name="Sikorski J."/>
            <person name="Woyke T."/>
            <person name="Bristow J."/>
            <person name="Eisen J.A."/>
            <person name="Markowitz V."/>
            <person name="Hugenholtz P."/>
            <person name="Kyrpides N.C."/>
            <person name="Klenk H.P."/>
        </authorList>
    </citation>
    <scope>NUCLEOTIDE SEQUENCE [LARGE SCALE GENOMIC DNA]</scope>
    <source>
        <strain evidence="20">ATCC 33891 / DSM 2032 / 1pr3</strain>
    </source>
</reference>
<evidence type="ECO:0000256" key="13">
    <source>
        <dbReference type="ARBA" id="ARBA00033392"/>
    </source>
</evidence>
<evidence type="ECO:0000256" key="7">
    <source>
        <dbReference type="ARBA" id="ARBA00022490"/>
    </source>
</evidence>
<keyword evidence="9 15" id="KW-0808">Transferase</keyword>
<dbReference type="EC" id="2.1.1.228" evidence="5 15"/>
<dbReference type="SUPFAM" id="SSF75217">
    <property type="entry name" value="alpha/beta knot"/>
    <property type="match status" value="1"/>
</dbReference>
<evidence type="ECO:0000256" key="15">
    <source>
        <dbReference type="HAMAP-Rule" id="MF_00605"/>
    </source>
</evidence>
<dbReference type="InterPro" id="IPR016009">
    <property type="entry name" value="tRNA_MeTrfase_TRMD/TRM10"/>
</dbReference>
<dbReference type="FunFam" id="3.40.1280.10:FF:000001">
    <property type="entry name" value="tRNA (guanine-N(1)-)-methyltransferase"/>
    <property type="match status" value="1"/>
</dbReference>
<comment type="subunit">
    <text evidence="4 15 17">Homodimer.</text>
</comment>
<feature type="binding site" evidence="15 16">
    <location>
        <position position="112"/>
    </location>
    <ligand>
        <name>S-adenosyl-L-methionine</name>
        <dbReference type="ChEBI" id="CHEBI:59789"/>
    </ligand>
</feature>
<proteinExistence type="inferred from homology"/>
<dbReference type="NCBIfam" id="TIGR00088">
    <property type="entry name" value="trmD"/>
    <property type="match status" value="1"/>
</dbReference>
<dbReference type="AlphaFoldDB" id="A0A7U3YNB1"/>
<evidence type="ECO:0000256" key="10">
    <source>
        <dbReference type="ARBA" id="ARBA00022691"/>
    </source>
</evidence>
<dbReference type="InterPro" id="IPR029026">
    <property type="entry name" value="tRNA_m1G_MTases_N"/>
</dbReference>
<gene>
    <name evidence="15" type="primary">trmD</name>
    <name evidence="19" type="ordered locus">Despr_2387</name>
</gene>
<keyword evidence="8 15" id="KW-0489">Methyltransferase</keyword>
<dbReference type="EMBL" id="CP002364">
    <property type="protein sequence ID" value="ADW18528.1"/>
    <property type="molecule type" value="Genomic_DNA"/>
</dbReference>
<evidence type="ECO:0000313" key="20">
    <source>
        <dbReference type="Proteomes" id="UP000006365"/>
    </source>
</evidence>
<dbReference type="GO" id="GO:0052906">
    <property type="term" value="F:tRNA (guanine(37)-N1)-methyltransferase activity"/>
    <property type="evidence" value="ECO:0007669"/>
    <property type="project" value="UniProtKB-UniRule"/>
</dbReference>
<keyword evidence="20" id="KW-1185">Reference proteome</keyword>
<evidence type="ECO:0000256" key="8">
    <source>
        <dbReference type="ARBA" id="ARBA00022603"/>
    </source>
</evidence>
<evidence type="ECO:0000256" key="12">
    <source>
        <dbReference type="ARBA" id="ARBA00029736"/>
    </source>
</evidence>
<dbReference type="NCBIfam" id="NF000648">
    <property type="entry name" value="PRK00026.1"/>
    <property type="match status" value="1"/>
</dbReference>
<evidence type="ECO:0000259" key="18">
    <source>
        <dbReference type="Pfam" id="PF01746"/>
    </source>
</evidence>
<evidence type="ECO:0000256" key="5">
    <source>
        <dbReference type="ARBA" id="ARBA00012807"/>
    </source>
</evidence>
<dbReference type="GO" id="GO:0005829">
    <property type="term" value="C:cytosol"/>
    <property type="evidence" value="ECO:0007669"/>
    <property type="project" value="TreeGrafter"/>
</dbReference>
<dbReference type="RefSeq" id="WP_015725065.1">
    <property type="nucleotide sequence ID" value="NC_014972.1"/>
</dbReference>
<evidence type="ECO:0000256" key="17">
    <source>
        <dbReference type="RuleBase" id="RU003464"/>
    </source>
</evidence>
<feature type="domain" description="tRNA methyltransferase TRMD/TRM10-type" evidence="18">
    <location>
        <begin position="1"/>
        <end position="223"/>
    </location>
</feature>
<sequence length="258" mass="29062">MDFDILTIFPDFFVSPLQEGIVRRAQADGKIRVRVHNLRDFAVDRHRMTDDRPFGGGEGMVMKPEPLAACVQAARRHEGESRVILLSPKGKQFRQAAAERLAEYDQLLFVCGRYEGVDERFCDRYVDEELSIGDYVLTGGELAALVVLDAVCRLLPGVLGCGDSVTNESFSCGLLKHKQYTRPRIFEELPVPEVLLSGDHAAIARHRFVESVQLTLDRRPDLLATVEFSPGEQKILRQTGLLERIQSLVRQQRSQSPQ</sequence>
<evidence type="ECO:0000256" key="16">
    <source>
        <dbReference type="PIRSR" id="PIRSR000386-1"/>
    </source>
</evidence>
<dbReference type="InterPro" id="IPR002649">
    <property type="entry name" value="tRNA_m1G_MeTrfase_TrmD"/>
</dbReference>
<dbReference type="KEGG" id="dpr:Despr_2387"/>
<comment type="subcellular location">
    <subcellularLocation>
        <location evidence="2 15 17">Cytoplasm</location>
    </subcellularLocation>
</comment>
<dbReference type="CDD" id="cd18080">
    <property type="entry name" value="TrmD-like"/>
    <property type="match status" value="1"/>
</dbReference>
<evidence type="ECO:0000256" key="2">
    <source>
        <dbReference type="ARBA" id="ARBA00004496"/>
    </source>
</evidence>
<evidence type="ECO:0000256" key="4">
    <source>
        <dbReference type="ARBA" id="ARBA00011738"/>
    </source>
</evidence>
<dbReference type="PANTHER" id="PTHR46417">
    <property type="entry name" value="TRNA (GUANINE-N(1)-)-METHYLTRANSFERASE"/>
    <property type="match status" value="1"/>
</dbReference>
<dbReference type="InterPro" id="IPR023148">
    <property type="entry name" value="tRNA_m1G_MeTrfase_C_sf"/>
</dbReference>
<evidence type="ECO:0000256" key="9">
    <source>
        <dbReference type="ARBA" id="ARBA00022679"/>
    </source>
</evidence>
<protein>
    <recommendedName>
        <fullName evidence="6 15">tRNA (guanine-N(1)-)-methyltransferase</fullName>
        <ecNumber evidence="5 15">2.1.1.228</ecNumber>
    </recommendedName>
    <alternativeName>
        <fullName evidence="12 15">M1G-methyltransferase</fullName>
    </alternativeName>
    <alternativeName>
        <fullName evidence="13 15">tRNA [GM37] methyltransferase</fullName>
    </alternativeName>
</protein>
<comment type="similarity">
    <text evidence="3 15 17">Belongs to the RNA methyltransferase TrmD family.</text>
</comment>
<keyword evidence="11 15" id="KW-0819">tRNA processing</keyword>
<organism evidence="19 20">
    <name type="scientific">Desulfobulbus propionicus (strain ATCC 33891 / DSM 2032 / VKM B-1956 / 1pr3)</name>
    <dbReference type="NCBI Taxonomy" id="577650"/>
    <lineage>
        <taxon>Bacteria</taxon>
        <taxon>Pseudomonadati</taxon>
        <taxon>Thermodesulfobacteriota</taxon>
        <taxon>Desulfobulbia</taxon>
        <taxon>Desulfobulbales</taxon>
        <taxon>Desulfobulbaceae</taxon>
        <taxon>Desulfobulbus</taxon>
    </lineage>
</organism>
<evidence type="ECO:0000256" key="1">
    <source>
        <dbReference type="ARBA" id="ARBA00002634"/>
    </source>
</evidence>
<comment type="function">
    <text evidence="1 15 17">Specifically methylates guanosine-37 in various tRNAs.</text>
</comment>
<dbReference type="GO" id="GO:0002939">
    <property type="term" value="P:tRNA N1-guanine methylation"/>
    <property type="evidence" value="ECO:0007669"/>
    <property type="project" value="TreeGrafter"/>
</dbReference>
<evidence type="ECO:0000313" key="19">
    <source>
        <dbReference type="EMBL" id="ADW18528.1"/>
    </source>
</evidence>
<evidence type="ECO:0000256" key="3">
    <source>
        <dbReference type="ARBA" id="ARBA00007630"/>
    </source>
</evidence>
<dbReference type="Gene3D" id="1.10.1270.20">
    <property type="entry name" value="tRNA(m1g37)methyltransferase, domain 2"/>
    <property type="match status" value="1"/>
</dbReference>
<accession>A0A7U3YNB1</accession>
<dbReference type="InterPro" id="IPR029028">
    <property type="entry name" value="Alpha/beta_knot_MTases"/>
</dbReference>
<dbReference type="Gene3D" id="3.40.1280.10">
    <property type="match status" value="1"/>
</dbReference>